<dbReference type="AlphaFoldDB" id="W9CQ24"/>
<organism evidence="2 3">
    <name type="scientific">Sclerotinia borealis (strain F-4128)</name>
    <dbReference type="NCBI Taxonomy" id="1432307"/>
    <lineage>
        <taxon>Eukaryota</taxon>
        <taxon>Fungi</taxon>
        <taxon>Dikarya</taxon>
        <taxon>Ascomycota</taxon>
        <taxon>Pezizomycotina</taxon>
        <taxon>Leotiomycetes</taxon>
        <taxon>Helotiales</taxon>
        <taxon>Sclerotiniaceae</taxon>
        <taxon>Sclerotinia</taxon>
    </lineage>
</organism>
<accession>W9CQ24</accession>
<keyword evidence="3" id="KW-1185">Reference proteome</keyword>
<reference evidence="2 3" key="1">
    <citation type="journal article" date="2014" name="Genome Announc.">
        <title>Draft genome sequence of Sclerotinia borealis, a psychrophilic plant pathogenic fungus.</title>
        <authorList>
            <person name="Mardanov A.V."/>
            <person name="Beletsky A.V."/>
            <person name="Kadnikov V.V."/>
            <person name="Ignatov A.N."/>
            <person name="Ravin N.V."/>
        </authorList>
    </citation>
    <scope>NUCLEOTIDE SEQUENCE [LARGE SCALE GENOMIC DNA]</scope>
    <source>
        <strain evidence="3">F-4157</strain>
    </source>
</reference>
<protein>
    <recommendedName>
        <fullName evidence="4">Conidiation-specific protein 8</fullName>
    </recommendedName>
</protein>
<sequence>MNAQTTTAVKGGAGSMSTPTNNLNEVTTQNRRSSQEGTLFSGLRNQKRSSSDAASIARRQSFADQAPKAGFVGKMWESFVKGP</sequence>
<name>W9CQ24_SCLBF</name>
<feature type="compositionally biased region" description="Low complexity" evidence="1">
    <location>
        <begin position="51"/>
        <end position="60"/>
    </location>
</feature>
<feature type="region of interest" description="Disordered" evidence="1">
    <location>
        <begin position="1"/>
        <end position="60"/>
    </location>
</feature>
<dbReference type="Proteomes" id="UP000019487">
    <property type="component" value="Unassembled WGS sequence"/>
</dbReference>
<dbReference type="HOGENOM" id="CLU_180967_2_0_1"/>
<dbReference type="EMBL" id="AYSA01000028">
    <property type="protein sequence ID" value="ESZ98897.1"/>
    <property type="molecule type" value="Genomic_DNA"/>
</dbReference>
<evidence type="ECO:0000256" key="1">
    <source>
        <dbReference type="SAM" id="MobiDB-lite"/>
    </source>
</evidence>
<evidence type="ECO:0000313" key="3">
    <source>
        <dbReference type="Proteomes" id="UP000019487"/>
    </source>
</evidence>
<comment type="caution">
    <text evidence="2">The sequence shown here is derived from an EMBL/GenBank/DDBJ whole genome shotgun (WGS) entry which is preliminary data.</text>
</comment>
<dbReference type="OrthoDB" id="4158609at2759"/>
<gene>
    <name evidence="2" type="ORF">SBOR_0755</name>
</gene>
<evidence type="ECO:0000313" key="2">
    <source>
        <dbReference type="EMBL" id="ESZ98897.1"/>
    </source>
</evidence>
<proteinExistence type="predicted"/>
<feature type="compositionally biased region" description="Polar residues" evidence="1">
    <location>
        <begin position="15"/>
        <end position="38"/>
    </location>
</feature>
<evidence type="ECO:0008006" key="4">
    <source>
        <dbReference type="Google" id="ProtNLM"/>
    </source>
</evidence>